<keyword evidence="10" id="KW-0997">Cell inner membrane</keyword>
<evidence type="ECO:0000256" key="1">
    <source>
        <dbReference type="ARBA" id="ARBA00004651"/>
    </source>
</evidence>
<dbReference type="InterPro" id="IPR036019">
    <property type="entry name" value="MscL_channel"/>
</dbReference>
<keyword evidence="7 10" id="KW-0406">Ion transport</keyword>
<comment type="caution">
    <text evidence="11">The sequence shown here is derived from an EMBL/GenBank/DDBJ whole genome shotgun (WGS) entry which is preliminary data.</text>
</comment>
<feature type="transmembrane region" description="Helical" evidence="10">
    <location>
        <begin position="21"/>
        <end position="41"/>
    </location>
</feature>
<keyword evidence="5 10" id="KW-0812">Transmembrane</keyword>
<dbReference type="OrthoDB" id="9810350at2"/>
<dbReference type="EMBL" id="QGLT01000001">
    <property type="protein sequence ID" value="PXZ02071.1"/>
    <property type="molecule type" value="Genomic_DNA"/>
</dbReference>
<dbReference type="InterPro" id="IPR019823">
    <property type="entry name" value="Mechanosensitive_channel_CS"/>
</dbReference>
<keyword evidence="8 10" id="KW-0472">Membrane</keyword>
<comment type="function">
    <text evidence="10">Channel that opens in response to stretch forces in the membrane lipid bilayer. May participate in the regulation of osmotic pressure changes within the cell.</text>
</comment>
<keyword evidence="4 10" id="KW-1003">Cell membrane</keyword>
<dbReference type="SUPFAM" id="SSF81330">
    <property type="entry name" value="Gated mechanosensitive channel"/>
    <property type="match status" value="1"/>
</dbReference>
<evidence type="ECO:0000256" key="10">
    <source>
        <dbReference type="HAMAP-Rule" id="MF_00115"/>
    </source>
</evidence>
<evidence type="ECO:0000313" key="12">
    <source>
        <dbReference type="Proteomes" id="UP000247565"/>
    </source>
</evidence>
<keyword evidence="6 10" id="KW-1133">Transmembrane helix</keyword>
<dbReference type="NCBIfam" id="TIGR00220">
    <property type="entry name" value="mscL"/>
    <property type="match status" value="1"/>
</dbReference>
<dbReference type="InterPro" id="IPR037673">
    <property type="entry name" value="MSC/AndL"/>
</dbReference>
<comment type="subcellular location">
    <subcellularLocation>
        <location evidence="10">Cell inner membrane</location>
        <topology evidence="10">Multi-pass membrane protein</topology>
    </subcellularLocation>
    <subcellularLocation>
        <location evidence="1">Cell membrane</location>
        <topology evidence="1">Multi-pass membrane protein</topology>
    </subcellularLocation>
</comment>
<dbReference type="Pfam" id="PF01741">
    <property type="entry name" value="MscL"/>
    <property type="match status" value="1"/>
</dbReference>
<keyword evidence="12" id="KW-1185">Reference proteome</keyword>
<dbReference type="GO" id="GO:0005886">
    <property type="term" value="C:plasma membrane"/>
    <property type="evidence" value="ECO:0007669"/>
    <property type="project" value="UniProtKB-SubCell"/>
</dbReference>
<dbReference type="AlphaFoldDB" id="A0A318MZM7"/>
<gene>
    <name evidence="10" type="primary">mscL</name>
    <name evidence="11" type="ORF">DK869_00875</name>
</gene>
<comment type="similarity">
    <text evidence="2 10">Belongs to the MscL family.</text>
</comment>
<evidence type="ECO:0000256" key="3">
    <source>
        <dbReference type="ARBA" id="ARBA00022448"/>
    </source>
</evidence>
<proteinExistence type="inferred from homology"/>
<dbReference type="HAMAP" id="MF_00115">
    <property type="entry name" value="MscL"/>
    <property type="match status" value="1"/>
</dbReference>
<evidence type="ECO:0000313" key="11">
    <source>
        <dbReference type="EMBL" id="PXZ02071.1"/>
    </source>
</evidence>
<accession>A0A318MZM7</accession>
<evidence type="ECO:0000256" key="9">
    <source>
        <dbReference type="ARBA" id="ARBA00023303"/>
    </source>
</evidence>
<dbReference type="NCBIfam" id="NF001843">
    <property type="entry name" value="PRK00567.1-4"/>
    <property type="match status" value="1"/>
</dbReference>
<dbReference type="RefSeq" id="WP_110438589.1">
    <property type="nucleotide sequence ID" value="NZ_JACFQS010000001.1"/>
</dbReference>
<comment type="subunit">
    <text evidence="10">Homopentamer.</text>
</comment>
<keyword evidence="9 10" id="KW-0407">Ion channel</keyword>
<keyword evidence="3 10" id="KW-0813">Transport</keyword>
<dbReference type="PANTHER" id="PTHR30266">
    <property type="entry name" value="MECHANOSENSITIVE CHANNEL MSCL"/>
    <property type="match status" value="1"/>
</dbReference>
<feature type="transmembrane region" description="Helical" evidence="10">
    <location>
        <begin position="87"/>
        <end position="110"/>
    </location>
</feature>
<organism evidence="11 12">
    <name type="scientific">Commensalibacter melissae</name>
    <dbReference type="NCBI Taxonomy" id="2070537"/>
    <lineage>
        <taxon>Bacteria</taxon>
        <taxon>Pseudomonadati</taxon>
        <taxon>Pseudomonadota</taxon>
        <taxon>Alphaproteobacteria</taxon>
        <taxon>Acetobacterales</taxon>
        <taxon>Acetobacteraceae</taxon>
    </lineage>
</organism>
<evidence type="ECO:0000256" key="8">
    <source>
        <dbReference type="ARBA" id="ARBA00023136"/>
    </source>
</evidence>
<protein>
    <recommendedName>
        <fullName evidence="10">Large-conductance mechanosensitive channel</fullName>
    </recommendedName>
</protein>
<evidence type="ECO:0000256" key="7">
    <source>
        <dbReference type="ARBA" id="ARBA00023065"/>
    </source>
</evidence>
<dbReference type="PROSITE" id="PS01327">
    <property type="entry name" value="MSCL"/>
    <property type="match status" value="1"/>
</dbReference>
<evidence type="ECO:0000256" key="2">
    <source>
        <dbReference type="ARBA" id="ARBA00007254"/>
    </source>
</evidence>
<name>A0A318MZM7_9PROT</name>
<dbReference type="PANTHER" id="PTHR30266:SF2">
    <property type="entry name" value="LARGE-CONDUCTANCE MECHANOSENSITIVE CHANNEL"/>
    <property type="match status" value="1"/>
</dbReference>
<evidence type="ECO:0000256" key="4">
    <source>
        <dbReference type="ARBA" id="ARBA00022475"/>
    </source>
</evidence>
<reference evidence="11 12" key="1">
    <citation type="submission" date="2018-05" db="EMBL/GenBank/DDBJ databases">
        <title>Reference genomes for bee gut microbiota database.</title>
        <authorList>
            <person name="Ellegaard K.M."/>
        </authorList>
    </citation>
    <scope>NUCLEOTIDE SEQUENCE [LARGE SCALE GENOMIC DNA]</scope>
    <source>
        <strain evidence="11 12">ESL0284</strain>
    </source>
</reference>
<dbReference type="Gene3D" id="1.10.1200.120">
    <property type="entry name" value="Large-conductance mechanosensitive channel, MscL, domain 1"/>
    <property type="match status" value="1"/>
</dbReference>
<dbReference type="Proteomes" id="UP000247565">
    <property type="component" value="Unassembled WGS sequence"/>
</dbReference>
<evidence type="ECO:0000256" key="5">
    <source>
        <dbReference type="ARBA" id="ARBA00022692"/>
    </source>
</evidence>
<evidence type="ECO:0000256" key="6">
    <source>
        <dbReference type="ARBA" id="ARBA00022989"/>
    </source>
</evidence>
<dbReference type="GO" id="GO:0008381">
    <property type="term" value="F:mechanosensitive monoatomic ion channel activity"/>
    <property type="evidence" value="ECO:0007669"/>
    <property type="project" value="UniProtKB-UniRule"/>
</dbReference>
<dbReference type="PRINTS" id="PR01264">
    <property type="entry name" value="MECHCHANNEL"/>
</dbReference>
<sequence>MAKKSRSIKWIHEFESFIMRGNVVDLAVGIIVGAAFTSVVKSLVNDIFNPIIGLFLGGVDFSNLFITLKGPHVKTLAEAQRIGAVTLNFGVFLNTIIQFLIIGFVVFLIVRGLNDIYNRIKTQQEVKAAQPTKQEVLLQEIRDILANRKQS</sequence>
<dbReference type="InterPro" id="IPR001185">
    <property type="entry name" value="MS_channel"/>
</dbReference>